<reference evidence="2" key="1">
    <citation type="journal article" date="2020" name="MBio">
        <title>Horizontal gene transfer to a defensive symbiont with a reduced genome amongst a multipartite beetle microbiome.</title>
        <authorList>
            <person name="Waterworth S.C."/>
            <person name="Florez L.V."/>
            <person name="Rees E.R."/>
            <person name="Hertweck C."/>
            <person name="Kaltenpoth M."/>
            <person name="Kwan J.C."/>
        </authorList>
    </citation>
    <scope>NUCLEOTIDE SEQUENCE [LARGE SCALE GENOMIC DNA]</scope>
</reference>
<accession>A0A833PET2</accession>
<gene>
    <name evidence="1" type="ORF">GAK29_02500</name>
</gene>
<organism evidence="1 2">
    <name type="scientific">Acinetobacter bereziniae</name>
    <name type="common">Acinetobacter genomosp. 10</name>
    <dbReference type="NCBI Taxonomy" id="106648"/>
    <lineage>
        <taxon>Bacteria</taxon>
        <taxon>Pseudomonadati</taxon>
        <taxon>Pseudomonadota</taxon>
        <taxon>Gammaproteobacteria</taxon>
        <taxon>Moraxellales</taxon>
        <taxon>Moraxellaceae</taxon>
        <taxon>Acinetobacter</taxon>
    </lineage>
</organism>
<evidence type="ECO:0000313" key="1">
    <source>
        <dbReference type="EMBL" id="KAF1024518.1"/>
    </source>
</evidence>
<evidence type="ECO:0000313" key="2">
    <source>
        <dbReference type="Proteomes" id="UP000490535"/>
    </source>
</evidence>
<dbReference type="AlphaFoldDB" id="A0A833PET2"/>
<dbReference type="EMBL" id="WNDP01000059">
    <property type="protein sequence ID" value="KAF1024518.1"/>
    <property type="molecule type" value="Genomic_DNA"/>
</dbReference>
<dbReference type="Proteomes" id="UP000490535">
    <property type="component" value="Unassembled WGS sequence"/>
</dbReference>
<sequence length="40" mass="4827">MMNRTVLKSLYKNKSIYFRRFSEKKFTVICVVEGLLQIQN</sequence>
<proteinExistence type="predicted"/>
<protein>
    <submittedName>
        <fullName evidence="1">Uncharacterized protein</fullName>
    </submittedName>
</protein>
<name>A0A833PET2_ACIBZ</name>
<comment type="caution">
    <text evidence="1">The sequence shown here is derived from an EMBL/GenBank/DDBJ whole genome shotgun (WGS) entry which is preliminary data.</text>
</comment>